<dbReference type="Pfam" id="PF21307">
    <property type="entry name" value="Glyco_hydro_95_C"/>
    <property type="match status" value="1"/>
</dbReference>
<dbReference type="InterPro" id="IPR027414">
    <property type="entry name" value="GH95_N_dom"/>
</dbReference>
<dbReference type="Pfam" id="PF22124">
    <property type="entry name" value="Glyco_hydro_95_cat"/>
    <property type="match status" value="1"/>
</dbReference>
<dbReference type="SUPFAM" id="SSF48208">
    <property type="entry name" value="Six-hairpin glycosidases"/>
    <property type="match status" value="1"/>
</dbReference>
<feature type="region of interest" description="Disordered" evidence="1">
    <location>
        <begin position="313"/>
        <end position="333"/>
    </location>
</feature>
<dbReference type="GO" id="GO:0005975">
    <property type="term" value="P:carbohydrate metabolic process"/>
    <property type="evidence" value="ECO:0007669"/>
    <property type="project" value="InterPro"/>
</dbReference>
<name>A0A8K0SCC1_9HYPO</name>
<dbReference type="Pfam" id="PF14498">
    <property type="entry name" value="Glyco_hyd_65N_2"/>
    <property type="match status" value="1"/>
</dbReference>
<accession>A0A8K0SCC1</accession>
<dbReference type="OrthoDB" id="2848340at2759"/>
<feature type="chain" id="PRO_5035428945" evidence="2">
    <location>
        <begin position="22"/>
        <end position="808"/>
    </location>
</feature>
<keyword evidence="6" id="KW-0378">Hydrolase</keyword>
<dbReference type="InterPro" id="IPR012341">
    <property type="entry name" value="6hp_glycosidase-like_sf"/>
</dbReference>
<dbReference type="InterPro" id="IPR008928">
    <property type="entry name" value="6-hairpin_glycosidase_sf"/>
</dbReference>
<feature type="compositionally biased region" description="Polar residues" evidence="1">
    <location>
        <begin position="324"/>
        <end position="333"/>
    </location>
</feature>
<dbReference type="InterPro" id="IPR054363">
    <property type="entry name" value="GH95_cat"/>
</dbReference>
<keyword evidence="6" id="KW-0326">Glycosidase</keyword>
<dbReference type="PANTHER" id="PTHR31084">
    <property type="entry name" value="ALPHA-L-FUCOSIDASE 2"/>
    <property type="match status" value="1"/>
</dbReference>
<dbReference type="Gene3D" id="1.50.10.10">
    <property type="match status" value="1"/>
</dbReference>
<sequence length="808" mass="87447">MTFGCKQLVLALLALVPTSQAQWDASRFAWYTGDAGSDFASAVPIGNGRLGAAIYGTGDERITLNENSIWSGPWQDRANRNSRSALSNIRSQLMSGDMTGAGQATLQNMAGNPTSPRQYNPLGDMTISFGHGSGRSNFLRYLDTYQGTAFVTYNYNNVNYTREYVGSYPHGVIAMRMSSSQAGQLNVRVSLSRSQYTTSQTASTSNGVNSVKLNGNSGQSSNAITFSSEARVVNTGGSVTTDGRSISVSGATTVDIFFDAQTSYRYSSQSAWESALTNNLNRAVSAGYAAIRSAAIADNTRLIGRVSLNLGSSGSAGNQDTRSRLTSYRSNPNADPQLATLMFNFGRHSLVASSRDTGALSLPANLQGIWNKDFSPAWGSEHLAININTEMNYWPAEVTNLGETHKPLFDLIKVAKARGQTMANVMYGCNNGGFVLHHNIDLWGDAAPVDYGTPYTMWPMGSVWLSLHMMEHYRFSGNRTFLQTDAWPVLQSAAQFYFCYMFNWNSYMTTGPTLSPENPFTVPGDMRTAGRSEGIDISVQMDNSMLEELFKAVIQTCQILGLANSECGSAQSYLSRLRPPSIGSYGQILEWRREYGEPEPGHRHMSAIWGLFPGSQMAPLNSSTYSAAARRLLDHRMQNGSGSTGWSRTWVMNLYARLLDGNSVWSSAVAFLQRYPSPNLWNTDSGPGSAFQIDGNFGFTSAIAEMLLQSHNVVHLLPALPSAVGTGSVTGLVARGGFVVDITWSGGSLTGASILSRNGGTLALRVAGGSQFSVNGVTYNGPISTTAGTTYRITPGMRWLRLYGVYCL</sequence>
<organism evidence="6 7">
    <name type="scientific">Stachybotrys elegans</name>
    <dbReference type="NCBI Taxonomy" id="80388"/>
    <lineage>
        <taxon>Eukaryota</taxon>
        <taxon>Fungi</taxon>
        <taxon>Dikarya</taxon>
        <taxon>Ascomycota</taxon>
        <taxon>Pezizomycotina</taxon>
        <taxon>Sordariomycetes</taxon>
        <taxon>Hypocreomycetidae</taxon>
        <taxon>Hypocreales</taxon>
        <taxon>Stachybotryaceae</taxon>
        <taxon>Stachybotrys</taxon>
    </lineage>
</organism>
<dbReference type="GO" id="GO:0004560">
    <property type="term" value="F:alpha-L-fucosidase activity"/>
    <property type="evidence" value="ECO:0007669"/>
    <property type="project" value="InterPro"/>
</dbReference>
<proteinExistence type="predicted"/>
<keyword evidence="7" id="KW-1185">Reference proteome</keyword>
<dbReference type="InterPro" id="IPR049053">
    <property type="entry name" value="AFCA-like_C"/>
</dbReference>
<feature type="signal peptide" evidence="2">
    <location>
        <begin position="1"/>
        <end position="21"/>
    </location>
</feature>
<comment type="caution">
    <text evidence="6">The sequence shown here is derived from an EMBL/GenBank/DDBJ whole genome shotgun (WGS) entry which is preliminary data.</text>
</comment>
<feature type="domain" description="Glycosyl hydrolase family 95 catalytic" evidence="5">
    <location>
        <begin position="288"/>
        <end position="707"/>
    </location>
</feature>
<gene>
    <name evidence="6" type="ORF">B0I35DRAFT_495280</name>
</gene>
<dbReference type="PIRSF" id="PIRSF007663">
    <property type="entry name" value="UCP007663"/>
    <property type="match status" value="1"/>
</dbReference>
<evidence type="ECO:0000256" key="2">
    <source>
        <dbReference type="SAM" id="SignalP"/>
    </source>
</evidence>
<reference evidence="6" key="1">
    <citation type="journal article" date="2021" name="Nat. Commun.">
        <title>Genetic determinants of endophytism in the Arabidopsis root mycobiome.</title>
        <authorList>
            <person name="Mesny F."/>
            <person name="Miyauchi S."/>
            <person name="Thiergart T."/>
            <person name="Pickel B."/>
            <person name="Atanasova L."/>
            <person name="Karlsson M."/>
            <person name="Huettel B."/>
            <person name="Barry K.W."/>
            <person name="Haridas S."/>
            <person name="Chen C."/>
            <person name="Bauer D."/>
            <person name="Andreopoulos W."/>
            <person name="Pangilinan J."/>
            <person name="LaButti K."/>
            <person name="Riley R."/>
            <person name="Lipzen A."/>
            <person name="Clum A."/>
            <person name="Drula E."/>
            <person name="Henrissat B."/>
            <person name="Kohler A."/>
            <person name="Grigoriev I.V."/>
            <person name="Martin F.M."/>
            <person name="Hacquard S."/>
        </authorList>
    </citation>
    <scope>NUCLEOTIDE SEQUENCE</scope>
    <source>
        <strain evidence="6">MPI-CAGE-CH-0235</strain>
    </source>
</reference>
<dbReference type="EMBL" id="JAGPNK010000024">
    <property type="protein sequence ID" value="KAH7304241.1"/>
    <property type="molecule type" value="Genomic_DNA"/>
</dbReference>
<evidence type="ECO:0000256" key="1">
    <source>
        <dbReference type="SAM" id="MobiDB-lite"/>
    </source>
</evidence>
<dbReference type="Proteomes" id="UP000813444">
    <property type="component" value="Unassembled WGS sequence"/>
</dbReference>
<evidence type="ECO:0000313" key="7">
    <source>
        <dbReference type="Proteomes" id="UP000813444"/>
    </source>
</evidence>
<evidence type="ECO:0000259" key="4">
    <source>
        <dbReference type="Pfam" id="PF21307"/>
    </source>
</evidence>
<dbReference type="InterPro" id="IPR016518">
    <property type="entry name" value="Alpha-L-fucosidase"/>
</dbReference>
<dbReference type="AlphaFoldDB" id="A0A8K0SCC1"/>
<keyword evidence="2" id="KW-0732">Signal</keyword>
<evidence type="ECO:0000313" key="6">
    <source>
        <dbReference type="EMBL" id="KAH7304241.1"/>
    </source>
</evidence>
<evidence type="ECO:0000259" key="3">
    <source>
        <dbReference type="Pfam" id="PF14498"/>
    </source>
</evidence>
<evidence type="ECO:0000259" key="5">
    <source>
        <dbReference type="Pfam" id="PF22124"/>
    </source>
</evidence>
<feature type="domain" description="Glycosyl hydrolase family 95 N-terminal" evidence="3">
    <location>
        <begin position="35"/>
        <end position="265"/>
    </location>
</feature>
<dbReference type="PANTHER" id="PTHR31084:SF0">
    <property type="entry name" value="ALPHA-L-FUCOSIDASE 2"/>
    <property type="match status" value="1"/>
</dbReference>
<protein>
    <submittedName>
        <fullName evidence="6">Six-hairpin glycosidase-like protein</fullName>
    </submittedName>
</protein>
<feature type="domain" description="Alpha fucosidase A-like C-terminal" evidence="4">
    <location>
        <begin position="709"/>
        <end position="780"/>
    </location>
</feature>